<dbReference type="EMBL" id="CAJOBH010235073">
    <property type="protein sequence ID" value="CAF5087283.1"/>
    <property type="molecule type" value="Genomic_DNA"/>
</dbReference>
<keyword evidence="2" id="KW-0539">Nucleus</keyword>
<feature type="domain" description="DIRP" evidence="3">
    <location>
        <begin position="1"/>
        <end position="93"/>
    </location>
</feature>
<dbReference type="GO" id="GO:0051726">
    <property type="term" value="P:regulation of cell cycle"/>
    <property type="evidence" value="ECO:0007669"/>
    <property type="project" value="TreeGrafter"/>
</dbReference>
<dbReference type="Pfam" id="PF06584">
    <property type="entry name" value="DIRP"/>
    <property type="match status" value="1"/>
</dbReference>
<dbReference type="Proteomes" id="UP000681967">
    <property type="component" value="Unassembled WGS sequence"/>
</dbReference>
<dbReference type="InterPro" id="IPR010561">
    <property type="entry name" value="LIN-9/ALY1"/>
</dbReference>
<organism evidence="4 5">
    <name type="scientific">Rotaria magnacalcarata</name>
    <dbReference type="NCBI Taxonomy" id="392030"/>
    <lineage>
        <taxon>Eukaryota</taxon>
        <taxon>Metazoa</taxon>
        <taxon>Spiralia</taxon>
        <taxon>Gnathifera</taxon>
        <taxon>Rotifera</taxon>
        <taxon>Eurotatoria</taxon>
        <taxon>Bdelloidea</taxon>
        <taxon>Philodinida</taxon>
        <taxon>Philodinidae</taxon>
        <taxon>Rotaria</taxon>
    </lineage>
</organism>
<evidence type="ECO:0000259" key="3">
    <source>
        <dbReference type="SMART" id="SM01135"/>
    </source>
</evidence>
<evidence type="ECO:0000256" key="1">
    <source>
        <dbReference type="ARBA" id="ARBA00004123"/>
    </source>
</evidence>
<dbReference type="SMART" id="SM01135">
    <property type="entry name" value="DIRP"/>
    <property type="match status" value="1"/>
</dbReference>
<protein>
    <recommendedName>
        <fullName evidence="3">DIRP domain-containing protein</fullName>
    </recommendedName>
</protein>
<dbReference type="PANTHER" id="PTHR21689:SF2">
    <property type="entry name" value="PROTEIN LIN-9 HOMOLOG"/>
    <property type="match status" value="1"/>
</dbReference>
<name>A0A8S3EUT0_9BILA</name>
<dbReference type="GO" id="GO:0006351">
    <property type="term" value="P:DNA-templated transcription"/>
    <property type="evidence" value="ECO:0007669"/>
    <property type="project" value="InterPro"/>
</dbReference>
<evidence type="ECO:0000313" key="5">
    <source>
        <dbReference type="Proteomes" id="UP000681967"/>
    </source>
</evidence>
<comment type="caution">
    <text evidence="4">The sequence shown here is derived from an EMBL/GenBank/DDBJ whole genome shotgun (WGS) entry which is preliminary data.</text>
</comment>
<dbReference type="PANTHER" id="PTHR21689">
    <property type="entry name" value="LIN-9"/>
    <property type="match status" value="1"/>
</dbReference>
<dbReference type="GO" id="GO:0006357">
    <property type="term" value="P:regulation of transcription by RNA polymerase II"/>
    <property type="evidence" value="ECO:0007669"/>
    <property type="project" value="TreeGrafter"/>
</dbReference>
<evidence type="ECO:0000313" key="4">
    <source>
        <dbReference type="EMBL" id="CAF5087283.1"/>
    </source>
</evidence>
<sequence length="93" mass="11389">MEHFFPELINRDTLKKRFELTRRQWNLIRRRFGKPRRFSSAYLKNERIKLSKQRNLLRILQNETKTHYQSEKFFLNNLPSLIISSLPLGCRVI</sequence>
<gene>
    <name evidence="4" type="ORF">BYL167_LOCUS62686</name>
</gene>
<accession>A0A8S3EUT0</accession>
<dbReference type="GO" id="GO:0003677">
    <property type="term" value="F:DNA binding"/>
    <property type="evidence" value="ECO:0007669"/>
    <property type="project" value="TreeGrafter"/>
</dbReference>
<comment type="subcellular location">
    <subcellularLocation>
        <location evidence="1">Nucleus</location>
    </subcellularLocation>
</comment>
<feature type="non-terminal residue" evidence="4">
    <location>
        <position position="1"/>
    </location>
</feature>
<dbReference type="GO" id="GO:0017053">
    <property type="term" value="C:transcription repressor complex"/>
    <property type="evidence" value="ECO:0007669"/>
    <property type="project" value="InterPro"/>
</dbReference>
<proteinExistence type="predicted"/>
<dbReference type="GO" id="GO:0005654">
    <property type="term" value="C:nucleoplasm"/>
    <property type="evidence" value="ECO:0007669"/>
    <property type="project" value="TreeGrafter"/>
</dbReference>
<evidence type="ECO:0000256" key="2">
    <source>
        <dbReference type="ARBA" id="ARBA00023242"/>
    </source>
</evidence>
<dbReference type="AlphaFoldDB" id="A0A8S3EUT0"/>
<reference evidence="4" key="1">
    <citation type="submission" date="2021-02" db="EMBL/GenBank/DDBJ databases">
        <authorList>
            <person name="Nowell W R."/>
        </authorList>
    </citation>
    <scope>NUCLEOTIDE SEQUENCE</scope>
</reference>
<dbReference type="InterPro" id="IPR033471">
    <property type="entry name" value="DIRP"/>
</dbReference>